<protein>
    <submittedName>
        <fullName evidence="2">Uncharacterized protein</fullName>
    </submittedName>
</protein>
<accession>A0A1B7MP61</accession>
<evidence type="ECO:0000313" key="3">
    <source>
        <dbReference type="Proteomes" id="UP000092154"/>
    </source>
</evidence>
<organism evidence="2 3">
    <name type="scientific">Rhizopogon vinicolor AM-OR11-026</name>
    <dbReference type="NCBI Taxonomy" id="1314800"/>
    <lineage>
        <taxon>Eukaryota</taxon>
        <taxon>Fungi</taxon>
        <taxon>Dikarya</taxon>
        <taxon>Basidiomycota</taxon>
        <taxon>Agaricomycotina</taxon>
        <taxon>Agaricomycetes</taxon>
        <taxon>Agaricomycetidae</taxon>
        <taxon>Boletales</taxon>
        <taxon>Suillineae</taxon>
        <taxon>Rhizopogonaceae</taxon>
        <taxon>Rhizopogon</taxon>
    </lineage>
</organism>
<gene>
    <name evidence="2" type="ORF">K503DRAFT_774627</name>
</gene>
<dbReference type="Proteomes" id="UP000092154">
    <property type="component" value="Unassembled WGS sequence"/>
</dbReference>
<evidence type="ECO:0000313" key="2">
    <source>
        <dbReference type="EMBL" id="OAX34366.1"/>
    </source>
</evidence>
<evidence type="ECO:0000256" key="1">
    <source>
        <dbReference type="SAM" id="MobiDB-lite"/>
    </source>
</evidence>
<feature type="compositionally biased region" description="Polar residues" evidence="1">
    <location>
        <begin position="1"/>
        <end position="24"/>
    </location>
</feature>
<feature type="region of interest" description="Disordered" evidence="1">
    <location>
        <begin position="1"/>
        <end position="36"/>
    </location>
</feature>
<sequence length="77" mass="8674">MTTFEEPSPSESYHYNISQSTPQRAQPARPDGNGSAHIYSYEPVSRLYVARGWIEQALPHGVKYFVNPRVQATTFGT</sequence>
<keyword evidence="3" id="KW-1185">Reference proteome</keyword>
<dbReference type="InParanoid" id="A0A1B7MP61"/>
<dbReference type="EMBL" id="KV448622">
    <property type="protein sequence ID" value="OAX34366.1"/>
    <property type="molecule type" value="Genomic_DNA"/>
</dbReference>
<reference evidence="2 3" key="1">
    <citation type="submission" date="2016-06" db="EMBL/GenBank/DDBJ databases">
        <title>Comparative genomics of the ectomycorrhizal sister species Rhizopogon vinicolor and Rhizopogon vesiculosus (Basidiomycota: Boletales) reveals a divergence of the mating type B locus.</title>
        <authorList>
            <consortium name="DOE Joint Genome Institute"/>
            <person name="Mujic A.B."/>
            <person name="Kuo A."/>
            <person name="Tritt A."/>
            <person name="Lipzen A."/>
            <person name="Chen C."/>
            <person name="Johnson J."/>
            <person name="Sharma A."/>
            <person name="Barry K."/>
            <person name="Grigoriev I.V."/>
            <person name="Spatafora J.W."/>
        </authorList>
    </citation>
    <scope>NUCLEOTIDE SEQUENCE [LARGE SCALE GENOMIC DNA]</scope>
    <source>
        <strain evidence="2 3">AM-OR11-026</strain>
    </source>
</reference>
<proteinExistence type="predicted"/>
<dbReference type="AlphaFoldDB" id="A0A1B7MP61"/>
<name>A0A1B7MP61_9AGAM</name>
<dbReference type="OrthoDB" id="10479096at2759"/>